<accession>A0A9W8JNH4</accession>
<feature type="compositionally biased region" description="Low complexity" evidence="1">
    <location>
        <begin position="137"/>
        <end position="152"/>
    </location>
</feature>
<organism evidence="3 4">
    <name type="scientific">Agrocybe chaxingu</name>
    <dbReference type="NCBI Taxonomy" id="84603"/>
    <lineage>
        <taxon>Eukaryota</taxon>
        <taxon>Fungi</taxon>
        <taxon>Dikarya</taxon>
        <taxon>Basidiomycota</taxon>
        <taxon>Agaricomycotina</taxon>
        <taxon>Agaricomycetes</taxon>
        <taxon>Agaricomycetidae</taxon>
        <taxon>Agaricales</taxon>
        <taxon>Agaricineae</taxon>
        <taxon>Strophariaceae</taxon>
        <taxon>Agrocybe</taxon>
    </lineage>
</organism>
<evidence type="ECO:0000313" key="4">
    <source>
        <dbReference type="Proteomes" id="UP001148786"/>
    </source>
</evidence>
<dbReference type="InterPro" id="IPR011935">
    <property type="entry name" value="CHP02231"/>
</dbReference>
<name>A0A9W8JNH4_9AGAR</name>
<dbReference type="Proteomes" id="UP001148786">
    <property type="component" value="Unassembled WGS sequence"/>
</dbReference>
<sequence length="228" mass="24281">MSWVCVPKKDSRVHLKAKIKNASEYTFLAGKASVYVDGSFISKSDVPLVSADESFDCPLGLDPSIRMTYHPRSKKTSQSGFYSKSTVHTYTQRITVHNTKSSSTGAALNIKIVDQIPVSQDSIINVKLVQPPLSLPKAEGTGTTSSSAAGSSEKAKIPPPVKVSSGVVATWDGADEVSLGQGQEDVDVDALGREGRFCWICSVAPQGKVGLVLQWEVSAPLKTNITGL</sequence>
<feature type="region of interest" description="Disordered" evidence="1">
    <location>
        <begin position="135"/>
        <end position="160"/>
    </location>
</feature>
<dbReference type="EMBL" id="JANKHO010003781">
    <property type="protein sequence ID" value="KAJ3481067.1"/>
    <property type="molecule type" value="Genomic_DNA"/>
</dbReference>
<evidence type="ECO:0000256" key="1">
    <source>
        <dbReference type="SAM" id="MobiDB-lite"/>
    </source>
</evidence>
<proteinExistence type="predicted"/>
<dbReference type="PANTHER" id="PTHR31005">
    <property type="entry name" value="DUF4139 DOMAIN-CONTAINING PROTEIN"/>
    <property type="match status" value="1"/>
</dbReference>
<protein>
    <recommendedName>
        <fullName evidence="2">DUF4139 domain-containing protein</fullName>
    </recommendedName>
</protein>
<feature type="domain" description="DUF4139" evidence="2">
    <location>
        <begin position="29"/>
        <end position="147"/>
    </location>
</feature>
<gene>
    <name evidence="3" type="ORF">NLJ89_g12240</name>
</gene>
<dbReference type="PANTHER" id="PTHR31005:SF8">
    <property type="entry name" value="DUF4139 DOMAIN-CONTAINING PROTEIN"/>
    <property type="match status" value="1"/>
</dbReference>
<reference evidence="3" key="1">
    <citation type="submission" date="2022-07" db="EMBL/GenBank/DDBJ databases">
        <title>Genome Sequence of Agrocybe chaxingu.</title>
        <authorList>
            <person name="Buettner E."/>
        </authorList>
    </citation>
    <scope>NUCLEOTIDE SEQUENCE</scope>
    <source>
        <strain evidence="3">MP-N11</strain>
    </source>
</reference>
<dbReference type="InterPro" id="IPR037291">
    <property type="entry name" value="DUF4139"/>
</dbReference>
<dbReference type="OrthoDB" id="10068793at2759"/>
<dbReference type="Pfam" id="PF13598">
    <property type="entry name" value="DUF4139"/>
    <property type="match status" value="1"/>
</dbReference>
<keyword evidence="4" id="KW-1185">Reference proteome</keyword>
<evidence type="ECO:0000313" key="3">
    <source>
        <dbReference type="EMBL" id="KAJ3481067.1"/>
    </source>
</evidence>
<comment type="caution">
    <text evidence="3">The sequence shown here is derived from an EMBL/GenBank/DDBJ whole genome shotgun (WGS) entry which is preliminary data.</text>
</comment>
<evidence type="ECO:0000259" key="2">
    <source>
        <dbReference type="Pfam" id="PF13598"/>
    </source>
</evidence>
<dbReference type="AlphaFoldDB" id="A0A9W8JNH4"/>